<evidence type="ECO:0000313" key="2">
    <source>
        <dbReference type="Proteomes" id="UP000076959"/>
    </source>
</evidence>
<dbReference type="EMBL" id="LUUB01000105">
    <property type="protein sequence ID" value="OAF01404.1"/>
    <property type="molecule type" value="Genomic_DNA"/>
</dbReference>
<comment type="caution">
    <text evidence="1">The sequence shown here is derived from an EMBL/GenBank/DDBJ whole genome shotgun (WGS) entry which is preliminary data.</text>
</comment>
<keyword evidence="2" id="KW-1185">Reference proteome</keyword>
<sequence length="253" mass="27084">MDQSFHHEVDWRALPHCSTTARRLSRSLLTAMFCAVCIFQFATEAGAQCSARDVLRNQLKLKQASTGHAPIALVRSAVDVPVWKSITLGTFSTSLALRNALDAIGCHVGGLAAEILARPAFTVSSTKKDVELVTVSAAELGFDTNTVTLAAIYARAKRLGFGVVAAEIGPQLRLQYLDQPMGEFLVIGMEPIKTWSGEEVILTVANGGAGLILIGQDGRPDAAISAISRLVFERPNETVQLDQLEQAAAFLPP</sequence>
<dbReference type="AlphaFoldDB" id="A0A176YDA0"/>
<reference evidence="1 2" key="1">
    <citation type="submission" date="2016-03" db="EMBL/GenBank/DDBJ databases">
        <title>Draft Genome Sequence of the Strain BR 10245 (Bradyrhizobium sp.) isolated from nodules of Centrolobium paraense.</title>
        <authorList>
            <person name="Simoes-Araujo J.L.Sr."/>
            <person name="Barauna A.C."/>
            <person name="Silva K."/>
            <person name="Zilli J.E."/>
        </authorList>
    </citation>
    <scope>NUCLEOTIDE SEQUENCE [LARGE SCALE GENOMIC DNA]</scope>
    <source>
        <strain evidence="1 2">BR 10245</strain>
    </source>
</reference>
<name>A0A176YDA0_9BRAD</name>
<accession>A0A176YDA0</accession>
<organism evidence="1 2">
    <name type="scientific">Bradyrhizobium centrolobii</name>
    <dbReference type="NCBI Taxonomy" id="1505087"/>
    <lineage>
        <taxon>Bacteria</taxon>
        <taxon>Pseudomonadati</taxon>
        <taxon>Pseudomonadota</taxon>
        <taxon>Alphaproteobacteria</taxon>
        <taxon>Hyphomicrobiales</taxon>
        <taxon>Nitrobacteraceae</taxon>
        <taxon>Bradyrhizobium</taxon>
    </lineage>
</organism>
<dbReference type="OrthoDB" id="8246499at2"/>
<dbReference type="RefSeq" id="WP_063707390.1">
    <property type="nucleotide sequence ID" value="NZ_LUUB01000105.1"/>
</dbReference>
<dbReference type="Proteomes" id="UP000076959">
    <property type="component" value="Unassembled WGS sequence"/>
</dbReference>
<proteinExistence type="predicted"/>
<gene>
    <name evidence="1" type="ORF">AYJ54_28755</name>
</gene>
<evidence type="ECO:0000313" key="1">
    <source>
        <dbReference type="EMBL" id="OAF01404.1"/>
    </source>
</evidence>
<protein>
    <submittedName>
        <fullName evidence="1">Uncharacterized protein</fullName>
    </submittedName>
</protein>